<dbReference type="InterPro" id="IPR003597">
    <property type="entry name" value="Ig_C1-set"/>
</dbReference>
<dbReference type="InterPro" id="IPR050380">
    <property type="entry name" value="Immune_Resp_Modulators"/>
</dbReference>
<dbReference type="AlphaFoldDB" id="A0A8D0L1J1"/>
<sequence length="239" mass="26328">CLSAPRCYSSFLSEVWVVPSPPTVTLSSSPACHHPGINVTLICTVSNYYPEGIHVTWLAGGKAHKDSQSGQPQKKGGQFHINSTLSVSPQEWDKLGQFTCQVNHPGTNSTENRTISKCTACQGSTPQPSLYLLKPLLQELFNEGQAHLTCLVVGYELDQANIIWEVDGVDYTKNATTEKTKEHSNLTQSLQSRLVIPQATWDSRKEVLCRVTHPCSLFQMEKKTVQKSKGEEIARGLGC</sequence>
<dbReference type="InterPro" id="IPR007110">
    <property type="entry name" value="Ig-like_dom"/>
</dbReference>
<dbReference type="PROSITE" id="PS50835">
    <property type="entry name" value="IG_LIKE"/>
    <property type="match status" value="2"/>
</dbReference>
<proteinExistence type="predicted"/>
<evidence type="ECO:0000313" key="3">
    <source>
        <dbReference type="Ensembl" id="ENSSPUP00000000795.1"/>
    </source>
</evidence>
<dbReference type="GeneTree" id="ENSGT00940000163371"/>
<evidence type="ECO:0000256" key="1">
    <source>
        <dbReference type="ARBA" id="ARBA00023319"/>
    </source>
</evidence>
<feature type="domain" description="Ig-like" evidence="2">
    <location>
        <begin position="22"/>
        <end position="116"/>
    </location>
</feature>
<dbReference type="SUPFAM" id="SSF48726">
    <property type="entry name" value="Immunoglobulin"/>
    <property type="match status" value="2"/>
</dbReference>
<name>A0A8D0L1J1_SPHPU</name>
<feature type="domain" description="Ig-like" evidence="2">
    <location>
        <begin position="128"/>
        <end position="226"/>
    </location>
</feature>
<reference evidence="3" key="2">
    <citation type="submission" date="2025-09" db="UniProtKB">
        <authorList>
            <consortium name="Ensembl"/>
        </authorList>
    </citation>
    <scope>IDENTIFICATION</scope>
</reference>
<dbReference type="Ensembl" id="ENSSPUT00000000838.1">
    <property type="protein sequence ID" value="ENSSPUP00000000795.1"/>
    <property type="gene ID" value="ENSSPUG00000000650.1"/>
</dbReference>
<dbReference type="Proteomes" id="UP000694392">
    <property type="component" value="Unplaced"/>
</dbReference>
<protein>
    <recommendedName>
        <fullName evidence="2">Ig-like domain-containing protein</fullName>
    </recommendedName>
</protein>
<keyword evidence="4" id="KW-1185">Reference proteome</keyword>
<dbReference type="InterPro" id="IPR013783">
    <property type="entry name" value="Ig-like_fold"/>
</dbReference>
<dbReference type="PANTHER" id="PTHR23411">
    <property type="entry name" value="TAPASIN"/>
    <property type="match status" value="1"/>
</dbReference>
<dbReference type="InterPro" id="IPR036179">
    <property type="entry name" value="Ig-like_dom_sf"/>
</dbReference>
<dbReference type="OMA" id="CTASHPS"/>
<dbReference type="SMART" id="SM00407">
    <property type="entry name" value="IGc1"/>
    <property type="match status" value="2"/>
</dbReference>
<organism evidence="3 4">
    <name type="scientific">Sphenodon punctatus</name>
    <name type="common">Tuatara</name>
    <name type="synonym">Hatteria punctata</name>
    <dbReference type="NCBI Taxonomy" id="8508"/>
    <lineage>
        <taxon>Eukaryota</taxon>
        <taxon>Metazoa</taxon>
        <taxon>Chordata</taxon>
        <taxon>Craniata</taxon>
        <taxon>Vertebrata</taxon>
        <taxon>Euteleostomi</taxon>
        <taxon>Lepidosauria</taxon>
        <taxon>Sphenodontia</taxon>
        <taxon>Sphenodontidae</taxon>
        <taxon>Sphenodon</taxon>
    </lineage>
</organism>
<evidence type="ECO:0000313" key="4">
    <source>
        <dbReference type="Proteomes" id="UP000694392"/>
    </source>
</evidence>
<dbReference type="PROSITE" id="PS00290">
    <property type="entry name" value="IG_MHC"/>
    <property type="match status" value="1"/>
</dbReference>
<dbReference type="Pfam" id="PF07654">
    <property type="entry name" value="C1-set"/>
    <property type="match status" value="2"/>
</dbReference>
<dbReference type="CDD" id="cd00098">
    <property type="entry name" value="IgC1"/>
    <property type="match status" value="1"/>
</dbReference>
<dbReference type="Gene3D" id="2.60.40.10">
    <property type="entry name" value="Immunoglobulins"/>
    <property type="match status" value="2"/>
</dbReference>
<accession>A0A8D0L1J1</accession>
<evidence type="ECO:0000259" key="2">
    <source>
        <dbReference type="PROSITE" id="PS50835"/>
    </source>
</evidence>
<keyword evidence="1" id="KW-0393">Immunoglobulin domain</keyword>
<reference evidence="3" key="1">
    <citation type="submission" date="2025-08" db="UniProtKB">
        <authorList>
            <consortium name="Ensembl"/>
        </authorList>
    </citation>
    <scope>IDENTIFICATION</scope>
</reference>
<dbReference type="InterPro" id="IPR003006">
    <property type="entry name" value="Ig/MHC_CS"/>
</dbReference>